<name>A0A1L8RCJ3_9ENTE</name>
<evidence type="ECO:0000313" key="1">
    <source>
        <dbReference type="EMBL" id="OJG17412.1"/>
    </source>
</evidence>
<accession>A0A1L8RCJ3</accession>
<dbReference type="AlphaFoldDB" id="A0A1L8RCJ3"/>
<protein>
    <submittedName>
        <fullName evidence="1">Uncharacterized protein</fullName>
    </submittedName>
</protein>
<comment type="caution">
    <text evidence="1">The sequence shown here is derived from an EMBL/GenBank/DDBJ whole genome shotgun (WGS) entry which is preliminary data.</text>
</comment>
<dbReference type="EMBL" id="JXKH01000010">
    <property type="protein sequence ID" value="OJG17412.1"/>
    <property type="molecule type" value="Genomic_DNA"/>
</dbReference>
<reference evidence="1 2" key="1">
    <citation type="submission" date="2014-12" db="EMBL/GenBank/DDBJ databases">
        <title>Draft genome sequences of 29 type strains of Enterococci.</title>
        <authorList>
            <person name="Zhong Z."/>
            <person name="Sun Z."/>
            <person name="Liu W."/>
            <person name="Zhang W."/>
            <person name="Zhang H."/>
        </authorList>
    </citation>
    <scope>NUCLEOTIDE SEQUENCE [LARGE SCALE GENOMIC DNA]</scope>
    <source>
        <strain evidence="1 2">DSM 17029</strain>
    </source>
</reference>
<dbReference type="Proteomes" id="UP000181884">
    <property type="component" value="Unassembled WGS sequence"/>
</dbReference>
<keyword evidence="2" id="KW-1185">Reference proteome</keyword>
<proteinExistence type="predicted"/>
<gene>
    <name evidence="1" type="ORF">RU97_GL000598</name>
</gene>
<evidence type="ECO:0000313" key="2">
    <source>
        <dbReference type="Proteomes" id="UP000181884"/>
    </source>
</evidence>
<organism evidence="1 2">
    <name type="scientific">Enterococcus canis</name>
    <dbReference type="NCBI Taxonomy" id="214095"/>
    <lineage>
        <taxon>Bacteria</taxon>
        <taxon>Bacillati</taxon>
        <taxon>Bacillota</taxon>
        <taxon>Bacilli</taxon>
        <taxon>Lactobacillales</taxon>
        <taxon>Enterococcaceae</taxon>
        <taxon>Enterococcus</taxon>
    </lineage>
</organism>
<sequence>MRLYVSHVTTGNVRDVYEESGEFAEDDLEDVTKEHKEVLEN</sequence>